<dbReference type="Pfam" id="PF13439">
    <property type="entry name" value="Glyco_transf_4"/>
    <property type="match status" value="1"/>
</dbReference>
<dbReference type="CDD" id="cd03809">
    <property type="entry name" value="GT4_MtfB-like"/>
    <property type="match status" value="1"/>
</dbReference>
<dbReference type="InterPro" id="IPR028098">
    <property type="entry name" value="Glyco_trans_4-like_N"/>
</dbReference>
<accession>A0ABY4T584</accession>
<dbReference type="EMBL" id="CP063231">
    <property type="protein sequence ID" value="URL59419.1"/>
    <property type="molecule type" value="Genomic_DNA"/>
</dbReference>
<sequence length="374" mass="40580">MFVEGSGGCTPSKGSPLIPRVIFDHGIFVTQRFGGVSRYFSELARGIARAGVAVEIHSPIYVTDAVRGLAGDGVAVKGRHVPVFPGVTWLGHGLAKFGTRREKGAVVHETWYLERHRRALGGAPRALTVHDMICERFPRDVRGADVQARRKRQAVERADLIFCVSETTRADAADLWSIAADRMIVTPLAASLPVYPRSRPSKPFILYVGHRAGYKNFELLLQAYQRSARLRSDFALVCFGGPRFDDGEKQAALRAGDVQHVAGSDAVLANLYARADVLVCTSLYEGFGLPLLEAMAAGCPVVAVRGGSTPEVGGPAARYVGGADSAELAYALETLLYDESALMDLSERGRARSRSFSWDRTAALTVHGYMELWS</sequence>
<reference evidence="4" key="1">
    <citation type="submission" date="2020-10" db="EMBL/GenBank/DDBJ databases">
        <title>Whole-genome sequence of Luteibacter sp. EIF3.</title>
        <authorList>
            <person name="Friedrich I."/>
            <person name="Hertel R."/>
            <person name="Daniel R."/>
        </authorList>
    </citation>
    <scope>NUCLEOTIDE SEQUENCE</scope>
    <source>
        <strain evidence="4">EIF3</strain>
    </source>
</reference>
<protein>
    <submittedName>
        <fullName evidence="4">Glycosyltransferase family 4 protein</fullName>
    </submittedName>
</protein>
<evidence type="ECO:0000313" key="4">
    <source>
        <dbReference type="EMBL" id="URL59419.1"/>
    </source>
</evidence>
<proteinExistence type="predicted"/>
<keyword evidence="1" id="KW-0808">Transferase</keyword>
<feature type="domain" description="Glycosyltransferase subfamily 4-like N-terminal" evidence="3">
    <location>
        <begin position="33"/>
        <end position="187"/>
    </location>
</feature>
<organism evidence="4 5">
    <name type="scientific">Luteibacter flocculans</name>
    <dbReference type="NCBI Taxonomy" id="2780091"/>
    <lineage>
        <taxon>Bacteria</taxon>
        <taxon>Pseudomonadati</taxon>
        <taxon>Pseudomonadota</taxon>
        <taxon>Gammaproteobacteria</taxon>
        <taxon>Lysobacterales</taxon>
        <taxon>Rhodanobacteraceae</taxon>
        <taxon>Luteibacter</taxon>
    </lineage>
</organism>
<dbReference type="PANTHER" id="PTHR46401">
    <property type="entry name" value="GLYCOSYLTRANSFERASE WBBK-RELATED"/>
    <property type="match status" value="1"/>
</dbReference>
<name>A0ABY4T584_9GAMM</name>
<evidence type="ECO:0000313" key="5">
    <source>
        <dbReference type="Proteomes" id="UP001056681"/>
    </source>
</evidence>
<dbReference type="InterPro" id="IPR001296">
    <property type="entry name" value="Glyco_trans_1"/>
</dbReference>
<keyword evidence="5" id="KW-1185">Reference proteome</keyword>
<dbReference type="RefSeq" id="WP_250339978.1">
    <property type="nucleotide sequence ID" value="NZ_CP063231.1"/>
</dbReference>
<gene>
    <name evidence="4" type="ORF">IM816_04730</name>
</gene>
<dbReference type="Proteomes" id="UP001056681">
    <property type="component" value="Chromosome"/>
</dbReference>
<evidence type="ECO:0000259" key="2">
    <source>
        <dbReference type="Pfam" id="PF00534"/>
    </source>
</evidence>
<feature type="domain" description="Glycosyl transferase family 1" evidence="2">
    <location>
        <begin position="200"/>
        <end position="351"/>
    </location>
</feature>
<dbReference type="Gene3D" id="3.40.50.2000">
    <property type="entry name" value="Glycogen Phosphorylase B"/>
    <property type="match status" value="2"/>
</dbReference>
<evidence type="ECO:0000259" key="3">
    <source>
        <dbReference type="Pfam" id="PF13439"/>
    </source>
</evidence>
<dbReference type="Pfam" id="PF00534">
    <property type="entry name" value="Glycos_transf_1"/>
    <property type="match status" value="1"/>
</dbReference>
<dbReference type="SUPFAM" id="SSF53756">
    <property type="entry name" value="UDP-Glycosyltransferase/glycogen phosphorylase"/>
    <property type="match status" value="1"/>
</dbReference>
<dbReference type="PANTHER" id="PTHR46401:SF2">
    <property type="entry name" value="GLYCOSYLTRANSFERASE WBBK-RELATED"/>
    <property type="match status" value="1"/>
</dbReference>
<evidence type="ECO:0000256" key="1">
    <source>
        <dbReference type="ARBA" id="ARBA00022679"/>
    </source>
</evidence>